<dbReference type="PRINTS" id="PR00469">
    <property type="entry name" value="PNDRDTASEII"/>
</dbReference>
<name>A0A7G7CNK1_9CORY</name>
<evidence type="ECO:0000313" key="6">
    <source>
        <dbReference type="Proteomes" id="UP000515743"/>
    </source>
</evidence>
<dbReference type="Pfam" id="PF07992">
    <property type="entry name" value="Pyr_redox_2"/>
    <property type="match status" value="1"/>
</dbReference>
<reference evidence="5 6" key="1">
    <citation type="submission" date="2020-07" db="EMBL/GenBank/DDBJ databases">
        <title>Complete genome and description of Corynebacterium incognita strain Marseille-Q3630 sp. nov.</title>
        <authorList>
            <person name="Boxberger M."/>
        </authorList>
    </citation>
    <scope>NUCLEOTIDE SEQUENCE [LARGE SCALE GENOMIC DNA]</scope>
    <source>
        <strain evidence="5 6">Marseille-Q3630</strain>
    </source>
</reference>
<dbReference type="InterPro" id="IPR036188">
    <property type="entry name" value="FAD/NAD-bd_sf"/>
</dbReference>
<dbReference type="SUPFAM" id="SSF51905">
    <property type="entry name" value="FAD/NAD(P)-binding domain"/>
    <property type="match status" value="1"/>
</dbReference>
<accession>A0A7G7CNK1</accession>
<comment type="catalytic activity">
    <reaction evidence="3">
        <text>[thioredoxin]-dithiol + NADP(+) = [thioredoxin]-disulfide + NADPH + H(+)</text>
        <dbReference type="Rhea" id="RHEA:20345"/>
        <dbReference type="Rhea" id="RHEA-COMP:10698"/>
        <dbReference type="Rhea" id="RHEA-COMP:10700"/>
        <dbReference type="ChEBI" id="CHEBI:15378"/>
        <dbReference type="ChEBI" id="CHEBI:29950"/>
        <dbReference type="ChEBI" id="CHEBI:50058"/>
        <dbReference type="ChEBI" id="CHEBI:57783"/>
        <dbReference type="ChEBI" id="CHEBI:58349"/>
        <dbReference type="EC" id="1.8.1.9"/>
    </reaction>
</comment>
<protein>
    <submittedName>
        <fullName evidence="5">NAD(P)/FAD-dependent oxidoreductase</fullName>
    </submittedName>
</protein>
<dbReference type="InterPro" id="IPR050097">
    <property type="entry name" value="Ferredoxin-NADP_redctase_2"/>
</dbReference>
<evidence type="ECO:0000256" key="2">
    <source>
        <dbReference type="ARBA" id="ARBA00023002"/>
    </source>
</evidence>
<dbReference type="KEGG" id="cik:H0194_08910"/>
<evidence type="ECO:0000313" key="5">
    <source>
        <dbReference type="EMBL" id="QNE89167.1"/>
    </source>
</evidence>
<keyword evidence="2" id="KW-0560">Oxidoreductase</keyword>
<keyword evidence="1" id="KW-0285">Flavoprotein</keyword>
<gene>
    <name evidence="5" type="ORF">H0194_08910</name>
</gene>
<dbReference type="InterPro" id="IPR023753">
    <property type="entry name" value="FAD/NAD-binding_dom"/>
</dbReference>
<feature type="domain" description="FAD/NAD(P)-binding" evidence="4">
    <location>
        <begin position="17"/>
        <end position="300"/>
    </location>
</feature>
<dbReference type="EMBL" id="CP059404">
    <property type="protein sequence ID" value="QNE89167.1"/>
    <property type="molecule type" value="Genomic_DNA"/>
</dbReference>
<sequence>MSITLPTEESMQDIEPEVVIIGAGAAGLSAGLTLARARRRVLIIDGGLPRNRFAEHSHGYLTRDGMSPQQLLESGRGEVESYGGQIVSGTVQSIDVSERTPSIGSLTLTTGSHVVRPRAVLVATGITDILPSIPGVAEGWGRTVHHCSYCHGAQLDPAQEVVVLGGDNKRFVLKQAKLLRHWVSTVSLVTCGMDLTETEWSDLRQRGIDVLEQSVHHVADNEEGGCTVTLDNGDSKGSGAVFVGPIFKPNDLLLRGAGCAVDGDDWIQVDQHGRTSVPGIWAAGNVISSPDQIVNAAAAGATAAININDTLLGLA</sequence>
<dbReference type="AlphaFoldDB" id="A0A7G7CNK1"/>
<dbReference type="Proteomes" id="UP000515743">
    <property type="component" value="Chromosome"/>
</dbReference>
<evidence type="ECO:0000259" key="4">
    <source>
        <dbReference type="Pfam" id="PF07992"/>
    </source>
</evidence>
<evidence type="ECO:0000256" key="3">
    <source>
        <dbReference type="ARBA" id="ARBA00048132"/>
    </source>
</evidence>
<keyword evidence="6" id="KW-1185">Reference proteome</keyword>
<dbReference type="GO" id="GO:0004791">
    <property type="term" value="F:thioredoxin-disulfide reductase (NADPH) activity"/>
    <property type="evidence" value="ECO:0007669"/>
    <property type="project" value="UniProtKB-EC"/>
</dbReference>
<dbReference type="PANTHER" id="PTHR48105">
    <property type="entry name" value="THIOREDOXIN REDUCTASE 1-RELATED-RELATED"/>
    <property type="match status" value="1"/>
</dbReference>
<dbReference type="PRINTS" id="PR00368">
    <property type="entry name" value="FADPNR"/>
</dbReference>
<dbReference type="Gene3D" id="3.50.50.60">
    <property type="entry name" value="FAD/NAD(P)-binding domain"/>
    <property type="match status" value="2"/>
</dbReference>
<dbReference type="RefSeq" id="WP_185175545.1">
    <property type="nucleotide sequence ID" value="NZ_CP059404.1"/>
</dbReference>
<organism evidence="5 6">
    <name type="scientific">Corynebacterium incognita</name>
    <dbReference type="NCBI Taxonomy" id="2754725"/>
    <lineage>
        <taxon>Bacteria</taxon>
        <taxon>Bacillati</taxon>
        <taxon>Actinomycetota</taxon>
        <taxon>Actinomycetes</taxon>
        <taxon>Mycobacteriales</taxon>
        <taxon>Corynebacteriaceae</taxon>
        <taxon>Corynebacterium</taxon>
    </lineage>
</organism>
<evidence type="ECO:0000256" key="1">
    <source>
        <dbReference type="ARBA" id="ARBA00022630"/>
    </source>
</evidence>
<proteinExistence type="predicted"/>